<evidence type="ECO:0000256" key="2">
    <source>
        <dbReference type="ARBA" id="ARBA00022771"/>
    </source>
</evidence>
<evidence type="ECO:0000256" key="6">
    <source>
        <dbReference type="ARBA" id="ARBA00023163"/>
    </source>
</evidence>
<keyword evidence="6 9" id="KW-0804">Transcription</keyword>
<evidence type="ECO:0000313" key="13">
    <source>
        <dbReference type="Proteomes" id="UP001231189"/>
    </source>
</evidence>
<evidence type="ECO:0000256" key="8">
    <source>
        <dbReference type="PROSITE-ProRule" id="PRU00071"/>
    </source>
</evidence>
<evidence type="ECO:0000313" key="12">
    <source>
        <dbReference type="EMBL" id="KAK1670238.1"/>
    </source>
</evidence>
<keyword evidence="3 9" id="KW-0862">Zinc</keyword>
<dbReference type="InterPro" id="IPR003851">
    <property type="entry name" value="Znf_Dof"/>
</dbReference>
<evidence type="ECO:0000256" key="7">
    <source>
        <dbReference type="ARBA" id="ARBA00023242"/>
    </source>
</evidence>
<dbReference type="InterPro" id="IPR045174">
    <property type="entry name" value="Dof"/>
</dbReference>
<name>A0AAD8WRK7_LOLMU</name>
<keyword evidence="2 8" id="KW-0863">Zinc-finger</keyword>
<evidence type="ECO:0000256" key="4">
    <source>
        <dbReference type="ARBA" id="ARBA00023015"/>
    </source>
</evidence>
<evidence type="ECO:0000256" key="1">
    <source>
        <dbReference type="ARBA" id="ARBA00022723"/>
    </source>
</evidence>
<accession>A0AAD8WRK7</accession>
<reference evidence="12" key="1">
    <citation type="submission" date="2023-07" db="EMBL/GenBank/DDBJ databases">
        <title>A chromosome-level genome assembly of Lolium multiflorum.</title>
        <authorList>
            <person name="Chen Y."/>
            <person name="Copetti D."/>
            <person name="Kolliker R."/>
            <person name="Studer B."/>
        </authorList>
    </citation>
    <scope>NUCLEOTIDE SEQUENCE</scope>
    <source>
        <strain evidence="12">02402/16</strain>
        <tissue evidence="12">Leaf</tissue>
    </source>
</reference>
<evidence type="ECO:0000256" key="3">
    <source>
        <dbReference type="ARBA" id="ARBA00022833"/>
    </source>
</evidence>
<dbReference type="GO" id="GO:0003700">
    <property type="term" value="F:DNA-binding transcription factor activity"/>
    <property type="evidence" value="ECO:0007669"/>
    <property type="project" value="UniProtKB-UniRule"/>
</dbReference>
<gene>
    <name evidence="12" type="ORF">QYE76_058397</name>
</gene>
<evidence type="ECO:0000259" key="11">
    <source>
        <dbReference type="PROSITE" id="PS50884"/>
    </source>
</evidence>
<dbReference type="GO" id="GO:0003677">
    <property type="term" value="F:DNA binding"/>
    <property type="evidence" value="ECO:0007669"/>
    <property type="project" value="UniProtKB-UniRule"/>
</dbReference>
<keyword evidence="1 9" id="KW-0479">Metal-binding</keyword>
<dbReference type="PANTHER" id="PTHR31992:SF193">
    <property type="entry name" value="DOF ZINC FINGER PROTEIN DOF3.6"/>
    <property type="match status" value="1"/>
</dbReference>
<feature type="compositionally biased region" description="Gly residues" evidence="10">
    <location>
        <begin position="1"/>
        <end position="16"/>
    </location>
</feature>
<evidence type="ECO:0000256" key="5">
    <source>
        <dbReference type="ARBA" id="ARBA00023125"/>
    </source>
</evidence>
<comment type="caution">
    <text evidence="12">The sequence shown here is derived from an EMBL/GenBank/DDBJ whole genome shotgun (WGS) entry which is preliminary data.</text>
</comment>
<comment type="function">
    <text evidence="9">Transcription factor that binds specifically to a 5'-AA[AG]G-3' consensus core sequence.</text>
</comment>
<dbReference type="Proteomes" id="UP001231189">
    <property type="component" value="Unassembled WGS sequence"/>
</dbReference>
<feature type="domain" description="Dof-type" evidence="11">
    <location>
        <begin position="81"/>
        <end position="135"/>
    </location>
</feature>
<keyword evidence="5 8" id="KW-0238">DNA-binding</keyword>
<dbReference type="EMBL" id="JAUUTY010000003">
    <property type="protein sequence ID" value="KAK1670238.1"/>
    <property type="molecule type" value="Genomic_DNA"/>
</dbReference>
<dbReference type="GO" id="GO:0005634">
    <property type="term" value="C:nucleus"/>
    <property type="evidence" value="ECO:0007669"/>
    <property type="project" value="UniProtKB-SubCell"/>
</dbReference>
<dbReference type="Pfam" id="PF02701">
    <property type="entry name" value="Zn_ribbon_Dof"/>
    <property type="match status" value="1"/>
</dbReference>
<feature type="region of interest" description="Disordered" evidence="10">
    <location>
        <begin position="440"/>
        <end position="506"/>
    </location>
</feature>
<comment type="subcellular location">
    <subcellularLocation>
        <location evidence="8 9">Nucleus</location>
    </subcellularLocation>
</comment>
<evidence type="ECO:0000256" key="10">
    <source>
        <dbReference type="SAM" id="MobiDB-lite"/>
    </source>
</evidence>
<sequence length="528" mass="56388">MATAAGAGGGGGGFGEGDGHFWPNKPMSMSEGAQPEPASFGEGTGGGGGGGGGEGDPQGWLNVPLLMSETTERTLAPEPALNCPRCDSNNTKFCYFNNYSLTQPRHFCHACRRYWTRGGALRRAKRRTKPKAAIEAAGGMSLARSMAPNSATAAMPAGMHDCTPRHVRRQHLLKSLWNNLQRWVAEGAAGETVEEHCTGVVIYSGTPSKSLNNARLEPPLASPPSGLHEILFFRLSSWIHSHLMSTQKSFAPLPPEPISWNKNMGAHDRIPPIQQTPGKSTVTFAGEAFRNSTLRPDHEYMPPVGPPLHARKALGPPPLFRSDPHVGDHPGLATPTLHRRHHRRLPSSSISPPERGDRSKDPPPPTAGRSSPAKKRVTSTVEPKAAAPGVLVPREKPKIIALTGERRRKRRCPPPPATNAGMPPMGGGEAAARSWIVLERIAATPPSSSDRRRPGRWKGRRRRRDSLAVVPDASRGKAPATATPRDLCPGGAAGGGGGRVGRLGAGGYGRGILYTDQIQIQLPDKEKS</sequence>
<keyword evidence="7 8" id="KW-0539">Nucleus</keyword>
<feature type="region of interest" description="Disordered" evidence="10">
    <location>
        <begin position="1"/>
        <end position="61"/>
    </location>
</feature>
<feature type="compositionally biased region" description="Gly residues" evidence="10">
    <location>
        <begin position="491"/>
        <end position="506"/>
    </location>
</feature>
<feature type="region of interest" description="Disordered" evidence="10">
    <location>
        <begin position="293"/>
        <end position="428"/>
    </location>
</feature>
<feature type="compositionally biased region" description="Gly residues" evidence="10">
    <location>
        <begin position="42"/>
        <end position="56"/>
    </location>
</feature>
<proteinExistence type="predicted"/>
<dbReference type="PANTHER" id="PTHR31992">
    <property type="entry name" value="DOF ZINC FINGER PROTEIN DOF1.4-RELATED"/>
    <property type="match status" value="1"/>
</dbReference>
<keyword evidence="4 9" id="KW-0805">Transcription regulation</keyword>
<protein>
    <recommendedName>
        <fullName evidence="9">Dof zinc finger protein</fullName>
    </recommendedName>
</protein>
<dbReference type="PROSITE" id="PS01361">
    <property type="entry name" value="ZF_DOF_1"/>
    <property type="match status" value="1"/>
</dbReference>
<organism evidence="12 13">
    <name type="scientific">Lolium multiflorum</name>
    <name type="common">Italian ryegrass</name>
    <name type="synonym">Lolium perenne subsp. multiflorum</name>
    <dbReference type="NCBI Taxonomy" id="4521"/>
    <lineage>
        <taxon>Eukaryota</taxon>
        <taxon>Viridiplantae</taxon>
        <taxon>Streptophyta</taxon>
        <taxon>Embryophyta</taxon>
        <taxon>Tracheophyta</taxon>
        <taxon>Spermatophyta</taxon>
        <taxon>Magnoliopsida</taxon>
        <taxon>Liliopsida</taxon>
        <taxon>Poales</taxon>
        <taxon>Poaceae</taxon>
        <taxon>BOP clade</taxon>
        <taxon>Pooideae</taxon>
        <taxon>Poodae</taxon>
        <taxon>Poeae</taxon>
        <taxon>Poeae Chloroplast Group 2 (Poeae type)</taxon>
        <taxon>Loliodinae</taxon>
        <taxon>Loliinae</taxon>
        <taxon>Lolium</taxon>
    </lineage>
</organism>
<dbReference type="PROSITE" id="PS50884">
    <property type="entry name" value="ZF_DOF_2"/>
    <property type="match status" value="1"/>
</dbReference>
<feature type="compositionally biased region" description="Basic residues" evidence="10">
    <location>
        <begin position="453"/>
        <end position="464"/>
    </location>
</feature>
<keyword evidence="13" id="KW-1185">Reference proteome</keyword>
<evidence type="ECO:0000256" key="9">
    <source>
        <dbReference type="RuleBase" id="RU369094"/>
    </source>
</evidence>
<dbReference type="AlphaFoldDB" id="A0AAD8WRK7"/>
<dbReference type="GO" id="GO:0008270">
    <property type="term" value="F:zinc ion binding"/>
    <property type="evidence" value="ECO:0007669"/>
    <property type="project" value="UniProtKB-KW"/>
</dbReference>